<protein>
    <submittedName>
        <fullName evidence="1">Uncharacterized protein</fullName>
    </submittedName>
</protein>
<dbReference type="AlphaFoldDB" id="A0A448WWJ3"/>
<reference evidence="1" key="1">
    <citation type="submission" date="2018-11" db="EMBL/GenBank/DDBJ databases">
        <authorList>
            <consortium name="Pathogen Informatics"/>
        </authorList>
    </citation>
    <scope>NUCLEOTIDE SEQUENCE</scope>
</reference>
<accession>A0A448WWJ3</accession>
<sequence>MFGVVRGTLSRSVTRSMGFQTALMAMAIYDISPSARQHGKTPFSAGVMTDERHGHLELVSGACVRE</sequence>
<comment type="caution">
    <text evidence="1">The sequence shown here is derived from an EMBL/GenBank/DDBJ whole genome shotgun (WGS) entry which is preliminary data.</text>
</comment>
<name>A0A448WWJ3_9PLAT</name>
<dbReference type="EMBL" id="CAAALY010053656">
    <property type="protein sequence ID" value="VEL21895.1"/>
    <property type="molecule type" value="Genomic_DNA"/>
</dbReference>
<keyword evidence="2" id="KW-1185">Reference proteome</keyword>
<evidence type="ECO:0000313" key="1">
    <source>
        <dbReference type="EMBL" id="VEL21895.1"/>
    </source>
</evidence>
<proteinExistence type="predicted"/>
<organism evidence="1 2">
    <name type="scientific">Protopolystoma xenopodis</name>
    <dbReference type="NCBI Taxonomy" id="117903"/>
    <lineage>
        <taxon>Eukaryota</taxon>
        <taxon>Metazoa</taxon>
        <taxon>Spiralia</taxon>
        <taxon>Lophotrochozoa</taxon>
        <taxon>Platyhelminthes</taxon>
        <taxon>Monogenea</taxon>
        <taxon>Polyopisthocotylea</taxon>
        <taxon>Polystomatidea</taxon>
        <taxon>Polystomatidae</taxon>
        <taxon>Protopolystoma</taxon>
    </lineage>
</organism>
<evidence type="ECO:0000313" key="2">
    <source>
        <dbReference type="Proteomes" id="UP000784294"/>
    </source>
</evidence>
<dbReference type="Proteomes" id="UP000784294">
    <property type="component" value="Unassembled WGS sequence"/>
</dbReference>
<gene>
    <name evidence="1" type="ORF">PXEA_LOCUS15335</name>
</gene>